<comment type="catalytic activity">
    <reaction evidence="1">
        <text>2 6,7-dimethyl-8-(1-D-ribityl)lumazine + H(+) = 5-amino-6-(D-ribitylamino)uracil + riboflavin</text>
        <dbReference type="Rhea" id="RHEA:20772"/>
        <dbReference type="ChEBI" id="CHEBI:15378"/>
        <dbReference type="ChEBI" id="CHEBI:15934"/>
        <dbReference type="ChEBI" id="CHEBI:57986"/>
        <dbReference type="ChEBI" id="CHEBI:58201"/>
        <dbReference type="EC" id="2.5.1.9"/>
    </reaction>
</comment>
<evidence type="ECO:0000256" key="2">
    <source>
        <dbReference type="ARBA" id="ARBA00002803"/>
    </source>
</evidence>
<dbReference type="InterPro" id="IPR026017">
    <property type="entry name" value="Lumazine-bd_dom"/>
</dbReference>
<organism evidence="12 13">
    <name type="scientific">Clostridium scatologenes</name>
    <dbReference type="NCBI Taxonomy" id="1548"/>
    <lineage>
        <taxon>Bacteria</taxon>
        <taxon>Bacillati</taxon>
        <taxon>Bacillota</taxon>
        <taxon>Clostridia</taxon>
        <taxon>Eubacteriales</taxon>
        <taxon>Clostridiaceae</taxon>
        <taxon>Clostridium</taxon>
    </lineage>
</organism>
<feature type="domain" description="Lumazine-binding" evidence="11">
    <location>
        <begin position="97"/>
        <end position="193"/>
    </location>
</feature>
<evidence type="ECO:0000256" key="9">
    <source>
        <dbReference type="NCBIfam" id="TIGR00187"/>
    </source>
</evidence>
<evidence type="ECO:0000256" key="10">
    <source>
        <dbReference type="PROSITE-ProRule" id="PRU00524"/>
    </source>
</evidence>
<dbReference type="NCBIfam" id="NF009566">
    <property type="entry name" value="PRK13020.1"/>
    <property type="match status" value="1"/>
</dbReference>
<dbReference type="STRING" id="1548.CSCA_3476"/>
<dbReference type="InterPro" id="IPR023366">
    <property type="entry name" value="ATP_synth_asu-like_sf"/>
</dbReference>
<evidence type="ECO:0000313" key="13">
    <source>
        <dbReference type="Proteomes" id="UP000033115"/>
    </source>
</evidence>
<dbReference type="EMBL" id="CP009933">
    <property type="protein sequence ID" value="AKA70601.1"/>
    <property type="molecule type" value="Genomic_DNA"/>
</dbReference>
<dbReference type="GO" id="GO:0009231">
    <property type="term" value="P:riboflavin biosynthetic process"/>
    <property type="evidence" value="ECO:0007669"/>
    <property type="project" value="UniProtKB-KW"/>
</dbReference>
<accession>A0A0E3GRM9</accession>
<sequence>MFTGIIEEVGRILSVSKGINSAQINIEAKKVLEDVKLGDSIAVNGVCLTVTSFKHNSFTVDVMPETIRRSSLNNLKKGSLVNLERALALGERLGGHIVSGHIDCTGKIANIKNEDIATWITLEVPDDALRYIVLKGSVTIDGVSLTVAEVNEKSFSVSLIPHTKGETTLYEKNLGEDVNIECDLIGKYVERLVFMKQKEEKKESKITEAMLREAGFM</sequence>
<keyword evidence="6" id="KW-0686">Riboflavin biosynthesis</keyword>
<dbReference type="GO" id="GO:0004746">
    <property type="term" value="F:riboflavin synthase activity"/>
    <property type="evidence" value="ECO:0007669"/>
    <property type="project" value="UniProtKB-UniRule"/>
</dbReference>
<evidence type="ECO:0000256" key="7">
    <source>
        <dbReference type="ARBA" id="ARBA00022679"/>
    </source>
</evidence>
<dbReference type="NCBIfam" id="NF006767">
    <property type="entry name" value="PRK09289.1"/>
    <property type="match status" value="1"/>
</dbReference>
<evidence type="ECO:0000256" key="3">
    <source>
        <dbReference type="ARBA" id="ARBA00004887"/>
    </source>
</evidence>
<feature type="repeat" description="Lumazine-binding" evidence="10">
    <location>
        <begin position="1"/>
        <end position="96"/>
    </location>
</feature>
<protein>
    <recommendedName>
        <fullName evidence="5 9">Riboflavin synthase</fullName>
        <ecNumber evidence="4 9">2.5.1.9</ecNumber>
    </recommendedName>
</protein>
<dbReference type="InterPro" id="IPR017938">
    <property type="entry name" value="Riboflavin_synthase-like_b-brl"/>
</dbReference>
<dbReference type="Gene3D" id="2.40.30.20">
    <property type="match status" value="2"/>
</dbReference>
<dbReference type="PANTHER" id="PTHR21098">
    <property type="entry name" value="RIBOFLAVIN SYNTHASE ALPHA CHAIN"/>
    <property type="match status" value="1"/>
</dbReference>
<evidence type="ECO:0000259" key="11">
    <source>
        <dbReference type="PROSITE" id="PS51177"/>
    </source>
</evidence>
<reference evidence="12 13" key="1">
    <citation type="journal article" date="2015" name="J. Biotechnol.">
        <title>Complete genome sequence of a malodorant-producing acetogen, Clostridium scatologenes ATCC 25775(T).</title>
        <authorList>
            <person name="Zhu Z."/>
            <person name="Guo T."/>
            <person name="Zheng H."/>
            <person name="Song T."/>
            <person name="Ouyang P."/>
            <person name="Xie J."/>
        </authorList>
    </citation>
    <scope>NUCLEOTIDE SEQUENCE [LARGE SCALE GENOMIC DNA]</scope>
    <source>
        <strain evidence="12 13">ATCC 25775</strain>
    </source>
</reference>
<evidence type="ECO:0000256" key="6">
    <source>
        <dbReference type="ARBA" id="ARBA00022619"/>
    </source>
</evidence>
<keyword evidence="7" id="KW-0808">Transferase</keyword>
<feature type="domain" description="Lumazine-binding" evidence="11">
    <location>
        <begin position="1"/>
        <end position="96"/>
    </location>
</feature>
<comment type="pathway">
    <text evidence="3">Cofactor biosynthesis; riboflavin biosynthesis; riboflavin from 2-hydroxy-3-oxobutyl phosphate and 5-amino-6-(D-ribitylamino)uracil: step 2/2.</text>
</comment>
<dbReference type="RefSeq" id="WP_029160720.1">
    <property type="nucleotide sequence ID" value="NZ_CP009933.1"/>
</dbReference>
<dbReference type="PANTHER" id="PTHR21098:SF12">
    <property type="entry name" value="RIBOFLAVIN SYNTHASE"/>
    <property type="match status" value="1"/>
</dbReference>
<dbReference type="Pfam" id="PF00677">
    <property type="entry name" value="Lum_binding"/>
    <property type="match status" value="2"/>
</dbReference>
<evidence type="ECO:0000313" key="12">
    <source>
        <dbReference type="EMBL" id="AKA70601.1"/>
    </source>
</evidence>
<evidence type="ECO:0000256" key="1">
    <source>
        <dbReference type="ARBA" id="ARBA00000968"/>
    </source>
</evidence>
<dbReference type="PIRSF" id="PIRSF000498">
    <property type="entry name" value="Riboflavin_syn_A"/>
    <property type="match status" value="1"/>
</dbReference>
<keyword evidence="8" id="KW-0677">Repeat</keyword>
<feature type="repeat" description="Lumazine-binding" evidence="10">
    <location>
        <begin position="97"/>
        <end position="193"/>
    </location>
</feature>
<dbReference type="KEGG" id="csq:CSCA_3476"/>
<dbReference type="FunFam" id="2.40.30.20:FF:000004">
    <property type="entry name" value="Riboflavin synthase, alpha subunit"/>
    <property type="match status" value="1"/>
</dbReference>
<dbReference type="FunFam" id="2.40.30.20:FF:000014">
    <property type="entry name" value="Riboflavin synthase, alpha subunit"/>
    <property type="match status" value="1"/>
</dbReference>
<dbReference type="AlphaFoldDB" id="A0A0E3GRM9"/>
<dbReference type="SUPFAM" id="SSF63380">
    <property type="entry name" value="Riboflavin synthase domain-like"/>
    <property type="match status" value="2"/>
</dbReference>
<keyword evidence="13" id="KW-1185">Reference proteome</keyword>
<dbReference type="NCBIfam" id="TIGR00187">
    <property type="entry name" value="ribE"/>
    <property type="match status" value="1"/>
</dbReference>
<proteinExistence type="predicted"/>
<dbReference type="InterPro" id="IPR001783">
    <property type="entry name" value="Lumazine-bd"/>
</dbReference>
<dbReference type="EC" id="2.5.1.9" evidence="4 9"/>
<evidence type="ECO:0000256" key="8">
    <source>
        <dbReference type="ARBA" id="ARBA00022737"/>
    </source>
</evidence>
<comment type="function">
    <text evidence="2">Catalyzes the dismutation of two molecules of 6,7-dimethyl-8-ribityllumazine, resulting in the formation of riboflavin and 5-amino-6-(D-ribitylamino)uracil.</text>
</comment>
<dbReference type="Proteomes" id="UP000033115">
    <property type="component" value="Chromosome"/>
</dbReference>
<dbReference type="HOGENOM" id="CLU_034388_2_0_9"/>
<evidence type="ECO:0000256" key="5">
    <source>
        <dbReference type="ARBA" id="ARBA00013950"/>
    </source>
</evidence>
<dbReference type="CDD" id="cd00402">
    <property type="entry name" value="Riboflavin_synthase_like"/>
    <property type="match status" value="1"/>
</dbReference>
<evidence type="ECO:0000256" key="4">
    <source>
        <dbReference type="ARBA" id="ARBA00012827"/>
    </source>
</evidence>
<gene>
    <name evidence="12" type="ORF">CSCA_3476</name>
</gene>
<dbReference type="PROSITE" id="PS51177">
    <property type="entry name" value="LUMAZINE_BIND"/>
    <property type="match status" value="2"/>
</dbReference>
<name>A0A0E3GRM9_CLOSL</name>